<reference evidence="2" key="1">
    <citation type="submission" date="2016-09" db="EMBL/GenBank/DDBJ databases">
        <authorList>
            <person name="Capua I."/>
            <person name="De Benedictis P."/>
            <person name="Joannis T."/>
            <person name="Lombin L.H."/>
            <person name="Cattoli G."/>
        </authorList>
    </citation>
    <scope>NUCLEOTIDE SEQUENCE</scope>
    <source>
        <strain evidence="2">B9</strain>
    </source>
</reference>
<keyword evidence="1" id="KW-1133">Transmembrane helix</keyword>
<keyword evidence="1" id="KW-0472">Membrane</keyword>
<name>A0A1K0JCH3_CUPNE</name>
<sequence>MRARSRPPDAGYRWLWQLSAAGWGHCGLAYVSGVLLAPRWWPARESMPLRDRYSSRRTALVLYTFAYRGGGAPAGTMPPRDGFTWRYQCWSQGAGVA</sequence>
<organism evidence="2">
    <name type="scientific">Cupriavidus necator</name>
    <name type="common">Alcaligenes eutrophus</name>
    <name type="synonym">Ralstonia eutropha</name>
    <dbReference type="NCBI Taxonomy" id="106590"/>
    <lineage>
        <taxon>Bacteria</taxon>
        <taxon>Pseudomonadati</taxon>
        <taxon>Pseudomonadota</taxon>
        <taxon>Betaproteobacteria</taxon>
        <taxon>Burkholderiales</taxon>
        <taxon>Burkholderiaceae</taxon>
        <taxon>Cupriavidus</taxon>
    </lineage>
</organism>
<evidence type="ECO:0000313" key="2">
    <source>
        <dbReference type="EMBL" id="SCU76830.1"/>
    </source>
</evidence>
<accession>A0A1K0JCH3</accession>
<dbReference type="EMBL" id="FMSH01000276">
    <property type="protein sequence ID" value="SCU76830.1"/>
    <property type="molecule type" value="Genomic_DNA"/>
</dbReference>
<dbReference type="RefSeq" id="WP_340526546.1">
    <property type="nucleotide sequence ID" value="NZ_FMSH01000276.1"/>
</dbReference>
<keyword evidence="1" id="KW-0812">Transmembrane</keyword>
<proteinExistence type="predicted"/>
<protein>
    <submittedName>
        <fullName evidence="2">Uncharacterized protein</fullName>
    </submittedName>
</protein>
<feature type="transmembrane region" description="Helical" evidence="1">
    <location>
        <begin position="20"/>
        <end position="41"/>
    </location>
</feature>
<evidence type="ECO:0000256" key="1">
    <source>
        <dbReference type="SAM" id="Phobius"/>
    </source>
</evidence>
<gene>
    <name evidence="2" type="ORF">CNECB9_3470004</name>
</gene>
<dbReference type="AlphaFoldDB" id="A0A1K0JCH3"/>